<reference evidence="2" key="1">
    <citation type="submission" date="2022-07" db="EMBL/GenBank/DDBJ databases">
        <title>Phylogenomic reconstructions and comparative analyses of Kickxellomycotina fungi.</title>
        <authorList>
            <person name="Reynolds N.K."/>
            <person name="Stajich J.E."/>
            <person name="Barry K."/>
            <person name="Grigoriev I.V."/>
            <person name="Crous P."/>
            <person name="Smith M.E."/>
        </authorList>
    </citation>
    <scope>NUCLEOTIDE SEQUENCE</scope>
    <source>
        <strain evidence="2">NBRC 105413</strain>
    </source>
</reference>
<protein>
    <submittedName>
        <fullName evidence="2">Uncharacterized protein</fullName>
    </submittedName>
</protein>
<evidence type="ECO:0000313" key="3">
    <source>
        <dbReference type="Proteomes" id="UP001145021"/>
    </source>
</evidence>
<organism evidence="2 3">
    <name type="scientific">Coemansia asiatica</name>
    <dbReference type="NCBI Taxonomy" id="1052880"/>
    <lineage>
        <taxon>Eukaryota</taxon>
        <taxon>Fungi</taxon>
        <taxon>Fungi incertae sedis</taxon>
        <taxon>Zoopagomycota</taxon>
        <taxon>Kickxellomycotina</taxon>
        <taxon>Kickxellomycetes</taxon>
        <taxon>Kickxellales</taxon>
        <taxon>Kickxellaceae</taxon>
        <taxon>Coemansia</taxon>
    </lineage>
</organism>
<accession>A0A9W7XI46</accession>
<dbReference type="Proteomes" id="UP001145021">
    <property type="component" value="Unassembled WGS sequence"/>
</dbReference>
<dbReference type="AlphaFoldDB" id="A0A9W7XI46"/>
<name>A0A9W7XI46_9FUNG</name>
<comment type="caution">
    <text evidence="2">The sequence shown here is derived from an EMBL/GenBank/DDBJ whole genome shotgun (WGS) entry which is preliminary data.</text>
</comment>
<gene>
    <name evidence="2" type="ORF">LPJ64_004535</name>
</gene>
<feature type="region of interest" description="Disordered" evidence="1">
    <location>
        <begin position="173"/>
        <end position="225"/>
    </location>
</feature>
<evidence type="ECO:0000256" key="1">
    <source>
        <dbReference type="SAM" id="MobiDB-lite"/>
    </source>
</evidence>
<sequence length="369" mass="38804">MSPPATPGGPIFSPRQKKQPWSIRALTLDYSDKRLKLDKTPITFNRPMSPCGGPNSNVFVRTSTLAARRMKRAPPPSIAPLQLPNAEIAEEKQMLSTGLSPIVSGLSIISRSSTLKPAGVMQIQQSRKKLTLEIPSATSSRPEMTFRLQKPAPSMSARSKAATVPRLNIGIPTGLLSPPSATPIPKKRRPPPLSFGSPASPAIGGDCSIGTAPLSPSVPNTPSTSGFSGLSQLNVAGSMMFGEASPSFYDQPTPPPISGAPTFFVTPPSPAVVAPPVGSESSNNASGNSSGLGNSTASSLSPCTPPWPKSGSSLRKTIFDHIGKSQLSPMDMRGYMAIAMSRAILVKDIDNLAYNFRAHILGIFIKVVN</sequence>
<evidence type="ECO:0000313" key="2">
    <source>
        <dbReference type="EMBL" id="KAJ1643733.1"/>
    </source>
</evidence>
<feature type="region of interest" description="Disordered" evidence="1">
    <location>
        <begin position="274"/>
        <end position="312"/>
    </location>
</feature>
<feature type="compositionally biased region" description="Low complexity" evidence="1">
    <location>
        <begin position="274"/>
        <end position="301"/>
    </location>
</feature>
<feature type="non-terminal residue" evidence="2">
    <location>
        <position position="369"/>
    </location>
</feature>
<dbReference type="EMBL" id="JANBOH010000226">
    <property type="protein sequence ID" value="KAJ1643733.1"/>
    <property type="molecule type" value="Genomic_DNA"/>
</dbReference>
<proteinExistence type="predicted"/>
<keyword evidence="3" id="KW-1185">Reference proteome</keyword>